<gene>
    <name evidence="1" type="ORF">RAJCM14343_1999</name>
</gene>
<proteinExistence type="predicted"/>
<comment type="caution">
    <text evidence="1">The sequence shown here is derived from an EMBL/GenBank/DDBJ whole genome shotgun (WGS) entry which is preliminary data.</text>
</comment>
<dbReference type="Proteomes" id="UP000325466">
    <property type="component" value="Unassembled WGS sequence"/>
</dbReference>
<dbReference type="EMBL" id="BLAH01000074">
    <property type="protein sequence ID" value="GES36746.1"/>
    <property type="molecule type" value="Genomic_DNA"/>
</dbReference>
<reference evidence="1 2" key="1">
    <citation type="journal article" date="2018" name="Biodegradation">
        <title>1,4-Dioxane degradation characteristics of Rhodococcus aetherivorans JCM 14343.</title>
        <authorList>
            <person name="Inoue D."/>
            <person name="Tsunoda T."/>
            <person name="Yamamoto N."/>
            <person name="Ike M."/>
            <person name="Sei K."/>
        </authorList>
    </citation>
    <scope>NUCLEOTIDE SEQUENCE [LARGE SCALE GENOMIC DNA]</scope>
    <source>
        <strain evidence="1 2">JCM 14343</strain>
    </source>
</reference>
<organism evidence="1 2">
    <name type="scientific">Rhodococcus aetherivorans</name>
    <dbReference type="NCBI Taxonomy" id="191292"/>
    <lineage>
        <taxon>Bacteria</taxon>
        <taxon>Bacillati</taxon>
        <taxon>Actinomycetota</taxon>
        <taxon>Actinomycetes</taxon>
        <taxon>Mycobacteriales</taxon>
        <taxon>Nocardiaceae</taxon>
        <taxon>Rhodococcus</taxon>
    </lineage>
</organism>
<evidence type="ECO:0000313" key="1">
    <source>
        <dbReference type="EMBL" id="GES36746.1"/>
    </source>
</evidence>
<evidence type="ECO:0000313" key="2">
    <source>
        <dbReference type="Proteomes" id="UP000325466"/>
    </source>
</evidence>
<protein>
    <submittedName>
        <fullName evidence="1">Uncharacterized protein</fullName>
    </submittedName>
</protein>
<accession>A0ABQ0YJK7</accession>
<keyword evidence="2" id="KW-1185">Reference proteome</keyword>
<name>A0ABQ0YJK7_9NOCA</name>
<sequence>MGARDCRRPLFTEFRAFDQAPLHGKSVTEVNALEVSKEHSAVTVFDLYRTPAAGRAAIHFERRERTTDGELTVSWSADSTHLDSSF</sequence>